<dbReference type="KEGG" id="mtp:Mthe_0370"/>
<dbReference type="Proteomes" id="UP000000674">
    <property type="component" value="Chromosome"/>
</dbReference>
<proteinExistence type="predicted"/>
<keyword evidence="1" id="KW-0812">Transmembrane</keyword>
<keyword evidence="3" id="KW-1185">Reference proteome</keyword>
<dbReference type="GeneID" id="4462704"/>
<evidence type="ECO:0000313" key="3">
    <source>
        <dbReference type="Proteomes" id="UP000000674"/>
    </source>
</evidence>
<accession>A0B639</accession>
<dbReference type="AlphaFoldDB" id="A0B639"/>
<dbReference type="HOGENOM" id="CLU_2839438_0_0_2"/>
<protein>
    <submittedName>
        <fullName evidence="2">Uncharacterized protein</fullName>
    </submittedName>
</protein>
<keyword evidence="1" id="KW-1133">Transmembrane helix</keyword>
<dbReference type="EMBL" id="CP000477">
    <property type="protein sequence ID" value="ABK14163.1"/>
    <property type="molecule type" value="Genomic_DNA"/>
</dbReference>
<sequence>MIIGILVAVVGIWTMANPAWFGHNSWMYGLNWWSYTASIIKGSIGPLLILVGIVIVWIAYEESRV</sequence>
<gene>
    <name evidence="2" type="ordered locus">Mthe_0370</name>
</gene>
<organism evidence="2 3">
    <name type="scientific">Methanothrix thermoacetophila (strain DSM 6194 / JCM 14653 / NBRC 101360 / PT)</name>
    <name type="common">Methanosaeta thermophila</name>
    <dbReference type="NCBI Taxonomy" id="349307"/>
    <lineage>
        <taxon>Archaea</taxon>
        <taxon>Methanobacteriati</taxon>
        <taxon>Methanobacteriota</taxon>
        <taxon>Stenosarchaea group</taxon>
        <taxon>Methanomicrobia</taxon>
        <taxon>Methanotrichales</taxon>
        <taxon>Methanotrichaceae</taxon>
        <taxon>Methanothrix</taxon>
    </lineage>
</organism>
<feature type="transmembrane region" description="Helical" evidence="1">
    <location>
        <begin position="42"/>
        <end position="60"/>
    </location>
</feature>
<evidence type="ECO:0000256" key="1">
    <source>
        <dbReference type="SAM" id="Phobius"/>
    </source>
</evidence>
<name>A0B639_METTP</name>
<dbReference type="RefSeq" id="WP_011695561.1">
    <property type="nucleotide sequence ID" value="NC_008553.1"/>
</dbReference>
<evidence type="ECO:0000313" key="2">
    <source>
        <dbReference type="EMBL" id="ABK14163.1"/>
    </source>
</evidence>
<reference evidence="2 3" key="1">
    <citation type="submission" date="2006-10" db="EMBL/GenBank/DDBJ databases">
        <title>Complete sequence of Methanosaeta thermophila PT.</title>
        <authorList>
            <consortium name="US DOE Joint Genome Institute"/>
            <person name="Copeland A."/>
            <person name="Lucas S."/>
            <person name="Lapidus A."/>
            <person name="Barry K."/>
            <person name="Detter J.C."/>
            <person name="Glavina del Rio T."/>
            <person name="Hammon N."/>
            <person name="Israni S."/>
            <person name="Pitluck S."/>
            <person name="Chain P."/>
            <person name="Malfatti S."/>
            <person name="Shin M."/>
            <person name="Vergez L."/>
            <person name="Schmutz J."/>
            <person name="Larimer F."/>
            <person name="Land M."/>
            <person name="Hauser L."/>
            <person name="Kyrpides N."/>
            <person name="Kim E."/>
            <person name="Smith K.S."/>
            <person name="Ingram-Smith C."/>
            <person name="Richardson P."/>
        </authorList>
    </citation>
    <scope>NUCLEOTIDE SEQUENCE [LARGE SCALE GENOMIC DNA]</scope>
    <source>
        <strain evidence="3">DSM 6194 / JCM 14653 / NBRC 101360 / PT</strain>
    </source>
</reference>
<keyword evidence="1" id="KW-0472">Membrane</keyword>